<reference evidence="1 2" key="1">
    <citation type="journal article" date="2018" name="Microbiol. Resour. Announc.">
        <title>Complete Genome Sequence of Acidithiobacillus ferridurans JCM 18981.</title>
        <authorList>
            <person name="Miyauchi T."/>
            <person name="Kouzuma A."/>
            <person name="Abe T."/>
            <person name="Watanabe K."/>
        </authorList>
    </citation>
    <scope>NUCLEOTIDE SEQUENCE [LARGE SCALE GENOMIC DNA]</scope>
    <source>
        <strain evidence="2">ATCC 33020 / DSM 29468 / JCM 18981 / 11Fe</strain>
    </source>
</reference>
<accession>A0A2Z6IK20</accession>
<organism evidence="1 2">
    <name type="scientific">Acidithiobacillus ferridurans</name>
    <dbReference type="NCBI Taxonomy" id="1232575"/>
    <lineage>
        <taxon>Bacteria</taxon>
        <taxon>Pseudomonadati</taxon>
        <taxon>Pseudomonadota</taxon>
        <taxon>Acidithiobacillia</taxon>
        <taxon>Acidithiobacillales</taxon>
        <taxon>Acidithiobacillaceae</taxon>
        <taxon>Acidithiobacillus</taxon>
    </lineage>
</organism>
<protein>
    <submittedName>
        <fullName evidence="1">Uncharacterized protein</fullName>
    </submittedName>
</protein>
<keyword evidence="2" id="KW-1185">Reference proteome</keyword>
<sequence length="178" mass="19027">MATRPKKWARSNRGRWAIFVILAVLLTAIAVGIALHLPVRPRSVGAPLVTRKPAAPIPSQRAVDLGSYGVTITDHTGRIHVLTIHPVAILQGDGPWKSLLPLQGQLDARIANPFMAFPDLAGITSSTSARAALEQQIQRNIAPLLNGAESGWKIIGIELHPVLRPPPPEIQGKANGAQ</sequence>
<name>A0A2Z6IK20_ACIFI</name>
<dbReference type="Proteomes" id="UP000280188">
    <property type="component" value="Chromosome"/>
</dbReference>
<dbReference type="RefSeq" id="WP_126604254.1">
    <property type="nucleotide sequence ID" value="NZ_AP018795.1"/>
</dbReference>
<gene>
    <name evidence="1" type="ORF">AFERRID_03410</name>
</gene>
<evidence type="ECO:0000313" key="2">
    <source>
        <dbReference type="Proteomes" id="UP000280188"/>
    </source>
</evidence>
<dbReference type="EMBL" id="AP018795">
    <property type="protein sequence ID" value="BBF64123.1"/>
    <property type="molecule type" value="Genomic_DNA"/>
</dbReference>
<proteinExistence type="predicted"/>
<evidence type="ECO:0000313" key="1">
    <source>
        <dbReference type="EMBL" id="BBF64123.1"/>
    </source>
</evidence>
<dbReference type="KEGG" id="afj:AFERRID_03410"/>
<dbReference type="AlphaFoldDB" id="A0A2Z6IK20"/>